<name>A0ABU2KQC6_9ACTN</name>
<accession>A0ABU2KQC6</accession>
<gene>
    <name evidence="1" type="ORF">RM446_05085</name>
</gene>
<protein>
    <submittedName>
        <fullName evidence="1">DUF2877 domain-containing protein</fullName>
    </submittedName>
</protein>
<evidence type="ECO:0000313" key="2">
    <source>
        <dbReference type="Proteomes" id="UP001183226"/>
    </source>
</evidence>
<keyword evidence="2" id="KW-1185">Reference proteome</keyword>
<dbReference type="EMBL" id="JAVREK010000003">
    <property type="protein sequence ID" value="MDT0301487.1"/>
    <property type="molecule type" value="Genomic_DNA"/>
</dbReference>
<dbReference type="Pfam" id="PF11392">
    <property type="entry name" value="AllH"/>
    <property type="match status" value="1"/>
</dbReference>
<proteinExistence type="predicted"/>
<evidence type="ECO:0000313" key="1">
    <source>
        <dbReference type="EMBL" id="MDT0301487.1"/>
    </source>
</evidence>
<dbReference type="Proteomes" id="UP001183226">
    <property type="component" value="Unassembled WGS sequence"/>
</dbReference>
<reference evidence="2" key="1">
    <citation type="submission" date="2023-07" db="EMBL/GenBank/DDBJ databases">
        <title>30 novel species of actinomycetes from the DSMZ collection.</title>
        <authorList>
            <person name="Nouioui I."/>
        </authorList>
    </citation>
    <scope>NUCLEOTIDE SEQUENCE [LARGE SCALE GENOMIC DNA]</scope>
    <source>
        <strain evidence="2">DSM 45055</strain>
    </source>
</reference>
<dbReference type="RefSeq" id="WP_311543927.1">
    <property type="nucleotide sequence ID" value="NZ_JAVREK010000003.1"/>
</dbReference>
<dbReference type="InterPro" id="IPR021530">
    <property type="entry name" value="AllH-like"/>
</dbReference>
<comment type="caution">
    <text evidence="1">The sequence shown here is derived from an EMBL/GenBank/DDBJ whole genome shotgun (WGS) entry which is preliminary data.</text>
</comment>
<organism evidence="1 2">
    <name type="scientific">Streptomonospora wellingtoniae</name>
    <dbReference type="NCBI Taxonomy" id="3075544"/>
    <lineage>
        <taxon>Bacteria</taxon>
        <taxon>Bacillati</taxon>
        <taxon>Actinomycetota</taxon>
        <taxon>Actinomycetes</taxon>
        <taxon>Streptosporangiales</taxon>
        <taxon>Nocardiopsidaceae</taxon>
        <taxon>Streptomonospora</taxon>
    </lineage>
</organism>
<sequence>MSRLAVYLETEGPHEATVIALLARDAVRLPNGLVLVDTQSVGPFADVASATSVRIGRCSAEFDGPTGPRTVRAGRWWRPRTPRPARPGPLAAAAAELDRALRGASGGLPAAAAAPLDDDLARPGAAEEACLHLVGRGPGLTPSGDDILCGYLLAARHLGAPASADALAAAARRAAPATTALSADLLRHAAAGRACPQAVGVLDALSGHAPLAPALRALRAIGHTSGTDLALGLSAGARAALRSAGIHDTGSSP</sequence>